<dbReference type="InterPro" id="IPR039418">
    <property type="entry name" value="LexA-like"/>
</dbReference>
<protein>
    <submittedName>
        <fullName evidence="3">DNA polymerase V</fullName>
    </submittedName>
</protein>
<feature type="region of interest" description="Disordered" evidence="1">
    <location>
        <begin position="1"/>
        <end position="20"/>
    </location>
</feature>
<feature type="domain" description="Peptidase S24/S26A/S26B/S26C" evidence="2">
    <location>
        <begin position="74"/>
        <end position="191"/>
    </location>
</feature>
<evidence type="ECO:0000313" key="4">
    <source>
        <dbReference type="Proteomes" id="UP000325713"/>
    </source>
</evidence>
<organism evidence="3 4">
    <name type="scientific">Neisseria zalophi</name>
    <dbReference type="NCBI Taxonomy" id="640030"/>
    <lineage>
        <taxon>Bacteria</taxon>
        <taxon>Pseudomonadati</taxon>
        <taxon>Pseudomonadota</taxon>
        <taxon>Betaproteobacteria</taxon>
        <taxon>Neisseriales</taxon>
        <taxon>Neisseriaceae</taxon>
        <taxon>Neisseria</taxon>
    </lineage>
</organism>
<dbReference type="PANTHER" id="PTHR33516:SF2">
    <property type="entry name" value="LEXA REPRESSOR-RELATED"/>
    <property type="match status" value="1"/>
</dbReference>
<keyword evidence="4" id="KW-1185">Reference proteome</keyword>
<dbReference type="OrthoDB" id="9802364at2"/>
<dbReference type="AlphaFoldDB" id="A0A5J6PXG0"/>
<evidence type="ECO:0000259" key="2">
    <source>
        <dbReference type="Pfam" id="PF00717"/>
    </source>
</evidence>
<reference evidence="3 4" key="1">
    <citation type="submission" date="2018-08" db="EMBL/GenBank/DDBJ databases">
        <title>Neisseria zalophi ATCC BAA-2455 complete genome.</title>
        <authorList>
            <person name="Veseli I.A."/>
            <person name="Buttler R."/>
            <person name="Mascarenhas dos Santos A.C."/>
            <person name="Pombert J.-F."/>
        </authorList>
    </citation>
    <scope>NUCLEOTIDE SEQUENCE [LARGE SCALE GENOMIC DNA]</scope>
    <source>
        <strain evidence="3 4">ATCC BAA-2455</strain>
    </source>
</reference>
<dbReference type="Proteomes" id="UP000325713">
    <property type="component" value="Chromosome"/>
</dbReference>
<name>A0A5J6PXG0_9NEIS</name>
<dbReference type="InterPro" id="IPR036286">
    <property type="entry name" value="LexA/Signal_pep-like_sf"/>
</dbReference>
<dbReference type="NCBIfam" id="NF007621">
    <property type="entry name" value="PRK10276.1"/>
    <property type="match status" value="1"/>
</dbReference>
<evidence type="ECO:0000256" key="1">
    <source>
        <dbReference type="SAM" id="MobiDB-lite"/>
    </source>
</evidence>
<dbReference type="InterPro" id="IPR050077">
    <property type="entry name" value="LexA_repressor"/>
</dbReference>
<dbReference type="PANTHER" id="PTHR33516">
    <property type="entry name" value="LEXA REPRESSOR"/>
    <property type="match status" value="1"/>
</dbReference>
<dbReference type="EMBL" id="CP031700">
    <property type="protein sequence ID" value="QEY25803.1"/>
    <property type="molecule type" value="Genomic_DNA"/>
</dbReference>
<sequence>MTKQKVLQHGGARIGAGRKSMNGPTVVKRIPQSIVPVVDDLIKRIANQTQESDAKLPLDAILLSGNLSSVSIPLAEEKIPAGFPNPASSDVADYIDFNAYLVATPAATIVVRSGGLSMLDAGIDVNDLLIIDRSVTAKHGDIVMADLGNEFTIKRLYKKGNQIELRSENSSETYPNFTPTEHDTWFIVGVVRFVIKDVRR</sequence>
<dbReference type="KEGG" id="nzl:D0T92_04120"/>
<dbReference type="Pfam" id="PF00717">
    <property type="entry name" value="Peptidase_S24"/>
    <property type="match status" value="1"/>
</dbReference>
<dbReference type="Gene3D" id="2.10.109.10">
    <property type="entry name" value="Umud Fragment, subunit A"/>
    <property type="match status" value="1"/>
</dbReference>
<evidence type="ECO:0000313" key="3">
    <source>
        <dbReference type="EMBL" id="QEY25803.1"/>
    </source>
</evidence>
<proteinExistence type="predicted"/>
<dbReference type="RefSeq" id="WP_151050477.1">
    <property type="nucleotide sequence ID" value="NZ_CP031700.1"/>
</dbReference>
<dbReference type="InterPro" id="IPR015927">
    <property type="entry name" value="Peptidase_S24_S26A/B/C"/>
</dbReference>
<accession>A0A5J6PXG0</accession>
<gene>
    <name evidence="3" type="ORF">D0T92_04120</name>
</gene>
<dbReference type="CDD" id="cd06529">
    <property type="entry name" value="S24_LexA-like"/>
    <property type="match status" value="1"/>
</dbReference>
<dbReference type="SUPFAM" id="SSF51306">
    <property type="entry name" value="LexA/Signal peptidase"/>
    <property type="match status" value="1"/>
</dbReference>